<proteinExistence type="predicted"/>
<organism evidence="3 4">
    <name type="scientific">Castellaniella denitrificans</name>
    <dbReference type="NCBI Taxonomy" id="56119"/>
    <lineage>
        <taxon>Bacteria</taxon>
        <taxon>Pseudomonadati</taxon>
        <taxon>Pseudomonadota</taxon>
        <taxon>Betaproteobacteria</taxon>
        <taxon>Burkholderiales</taxon>
        <taxon>Alcaligenaceae</taxon>
        <taxon>Castellaniella</taxon>
    </lineage>
</organism>
<keyword evidence="2" id="KW-0812">Transmembrane</keyword>
<reference evidence="3" key="1">
    <citation type="submission" date="2022-12" db="EMBL/GenBank/DDBJ databases">
        <title>Bacterial isolates from different developmental stages of Nematostella vectensis.</title>
        <authorList>
            <person name="Fraune S."/>
        </authorList>
    </citation>
    <scope>NUCLEOTIDE SEQUENCE</scope>
    <source>
        <strain evidence="3">G21619-S1</strain>
    </source>
</reference>
<evidence type="ECO:0000313" key="4">
    <source>
        <dbReference type="Proteomes" id="UP001068379"/>
    </source>
</evidence>
<evidence type="ECO:0000256" key="1">
    <source>
        <dbReference type="SAM" id="Coils"/>
    </source>
</evidence>
<keyword evidence="2" id="KW-1133">Transmembrane helix</keyword>
<gene>
    <name evidence="3" type="ORF">O4H32_12425</name>
</gene>
<feature type="transmembrane region" description="Helical" evidence="2">
    <location>
        <begin position="86"/>
        <end position="106"/>
    </location>
</feature>
<dbReference type="RefSeq" id="WP_269359621.1">
    <property type="nucleotide sequence ID" value="NZ_JAPWHE010000010.1"/>
</dbReference>
<sequence>MNDRISADPLENLQREHELEFEFEHQEKKRQQMPTMLEENLRAISGFSEQSAEAVSSINAQMEELRNQVRGLENQMVYMLEKSRPTGWGTVFLGAICAMLAYALFFRA</sequence>
<name>A0ABT4M620_9BURK</name>
<dbReference type="EMBL" id="JAPWHE010000010">
    <property type="protein sequence ID" value="MCZ4330751.1"/>
    <property type="molecule type" value="Genomic_DNA"/>
</dbReference>
<evidence type="ECO:0000313" key="3">
    <source>
        <dbReference type="EMBL" id="MCZ4330751.1"/>
    </source>
</evidence>
<keyword evidence="1" id="KW-0175">Coiled coil</keyword>
<dbReference type="Proteomes" id="UP001068379">
    <property type="component" value="Unassembled WGS sequence"/>
</dbReference>
<evidence type="ECO:0000256" key="2">
    <source>
        <dbReference type="SAM" id="Phobius"/>
    </source>
</evidence>
<accession>A0ABT4M620</accession>
<keyword evidence="4" id="KW-1185">Reference proteome</keyword>
<feature type="coiled-coil region" evidence="1">
    <location>
        <begin position="48"/>
        <end position="82"/>
    </location>
</feature>
<keyword evidence="2" id="KW-0472">Membrane</keyword>
<comment type="caution">
    <text evidence="3">The sequence shown here is derived from an EMBL/GenBank/DDBJ whole genome shotgun (WGS) entry which is preliminary data.</text>
</comment>
<protein>
    <submittedName>
        <fullName evidence="3">Uncharacterized protein</fullName>
    </submittedName>
</protein>